<accession>A0A3E5B9S2</accession>
<proteinExistence type="predicted"/>
<evidence type="ECO:0000313" key="7">
    <source>
        <dbReference type="Proteomes" id="UP000260983"/>
    </source>
</evidence>
<feature type="domain" description="Thioredoxin" evidence="5">
    <location>
        <begin position="310"/>
        <end position="486"/>
    </location>
</feature>
<reference evidence="6 7" key="1">
    <citation type="submission" date="2018-08" db="EMBL/GenBank/DDBJ databases">
        <title>A genome reference for cultivated species of the human gut microbiota.</title>
        <authorList>
            <person name="Zou Y."/>
            <person name="Xue W."/>
            <person name="Luo G."/>
        </authorList>
    </citation>
    <scope>NUCLEOTIDE SEQUENCE [LARGE SCALE GENOMIC DNA]</scope>
    <source>
        <strain evidence="6 7">OM05-15BH</strain>
    </source>
</reference>
<keyword evidence="2" id="KW-0201">Cytochrome c-type biogenesis</keyword>
<evidence type="ECO:0000256" key="4">
    <source>
        <dbReference type="ARBA" id="ARBA00023284"/>
    </source>
</evidence>
<keyword evidence="3" id="KW-1015">Disulfide bond</keyword>
<dbReference type="InterPro" id="IPR050553">
    <property type="entry name" value="Thioredoxin_ResA/DsbE_sf"/>
</dbReference>
<dbReference type="RefSeq" id="WP_117724668.1">
    <property type="nucleotide sequence ID" value="NZ_QSUL01000009.1"/>
</dbReference>
<dbReference type="Gene3D" id="3.40.30.10">
    <property type="entry name" value="Glutaredoxin"/>
    <property type="match status" value="1"/>
</dbReference>
<dbReference type="AlphaFoldDB" id="A0A3E5B9S2"/>
<dbReference type="InterPro" id="IPR013766">
    <property type="entry name" value="Thioredoxin_domain"/>
</dbReference>
<gene>
    <name evidence="6" type="ORF">DXB65_14575</name>
</gene>
<dbReference type="Proteomes" id="UP000260983">
    <property type="component" value="Unassembled WGS sequence"/>
</dbReference>
<evidence type="ECO:0000313" key="6">
    <source>
        <dbReference type="EMBL" id="RGN34306.1"/>
    </source>
</evidence>
<organism evidence="6 7">
    <name type="scientific">Bacteroides oleiciplenus</name>
    <dbReference type="NCBI Taxonomy" id="626931"/>
    <lineage>
        <taxon>Bacteria</taxon>
        <taxon>Pseudomonadati</taxon>
        <taxon>Bacteroidota</taxon>
        <taxon>Bacteroidia</taxon>
        <taxon>Bacteroidales</taxon>
        <taxon>Bacteroidaceae</taxon>
        <taxon>Bacteroides</taxon>
    </lineage>
</organism>
<comment type="subcellular location">
    <subcellularLocation>
        <location evidence="1">Cell envelope</location>
    </subcellularLocation>
</comment>
<dbReference type="EMBL" id="QSUL01000009">
    <property type="protein sequence ID" value="RGN34306.1"/>
    <property type="molecule type" value="Genomic_DNA"/>
</dbReference>
<evidence type="ECO:0000256" key="1">
    <source>
        <dbReference type="ARBA" id="ARBA00004196"/>
    </source>
</evidence>
<dbReference type="GO" id="GO:0016491">
    <property type="term" value="F:oxidoreductase activity"/>
    <property type="evidence" value="ECO:0007669"/>
    <property type="project" value="InterPro"/>
</dbReference>
<evidence type="ECO:0000256" key="3">
    <source>
        <dbReference type="ARBA" id="ARBA00023157"/>
    </source>
</evidence>
<dbReference type="InterPro" id="IPR013740">
    <property type="entry name" value="Redoxin"/>
</dbReference>
<dbReference type="PANTHER" id="PTHR42852">
    <property type="entry name" value="THIOL:DISULFIDE INTERCHANGE PROTEIN DSBE"/>
    <property type="match status" value="1"/>
</dbReference>
<dbReference type="GO" id="GO:0030313">
    <property type="term" value="C:cell envelope"/>
    <property type="evidence" value="ECO:0007669"/>
    <property type="project" value="UniProtKB-SubCell"/>
</dbReference>
<evidence type="ECO:0000259" key="5">
    <source>
        <dbReference type="PROSITE" id="PS51352"/>
    </source>
</evidence>
<dbReference type="SUPFAM" id="SSF52833">
    <property type="entry name" value="Thioredoxin-like"/>
    <property type="match status" value="1"/>
</dbReference>
<evidence type="ECO:0000256" key="2">
    <source>
        <dbReference type="ARBA" id="ARBA00022748"/>
    </source>
</evidence>
<comment type="caution">
    <text evidence="6">The sequence shown here is derived from an EMBL/GenBank/DDBJ whole genome shotgun (WGS) entry which is preliminary data.</text>
</comment>
<dbReference type="PANTHER" id="PTHR42852:SF6">
    <property type="entry name" value="THIOL:DISULFIDE INTERCHANGE PROTEIN DSBE"/>
    <property type="match status" value="1"/>
</dbReference>
<dbReference type="InterPro" id="IPR036249">
    <property type="entry name" value="Thioredoxin-like_sf"/>
</dbReference>
<protein>
    <recommendedName>
        <fullName evidence="5">Thioredoxin domain-containing protein</fullName>
    </recommendedName>
</protein>
<name>A0A3E5B9S2_9BACE</name>
<dbReference type="GO" id="GO:0017004">
    <property type="term" value="P:cytochrome complex assembly"/>
    <property type="evidence" value="ECO:0007669"/>
    <property type="project" value="UniProtKB-KW"/>
</dbReference>
<dbReference type="Pfam" id="PF08534">
    <property type="entry name" value="Redoxin"/>
    <property type="match status" value="1"/>
</dbReference>
<dbReference type="PROSITE" id="PS51352">
    <property type="entry name" value="THIOREDOXIN_2"/>
    <property type="match status" value="1"/>
</dbReference>
<sequence length="486" mass="56895">MMHRLLLLLFWLLPVISIYGQKATVTFASDKDCEVFVYKPLDGGYNEKALATRLVMIHNQPATYETEVSSFMFLYCQFPQYQKSCNVLLFPNDSIEVHLSADEIVFKGSNETGQQYLYDNFKKYPDLENYLKIQDVFNEYLENKRELCTVIPTVDERRGISKHIKAVEDLPHSTNTTSECARILQTEVWLYMNSDILDFFKYLLSEDQKKKSIPTQDSIRIKQQTDSIFRILPVSPSLIRYPSKTIYLSRYLDHYYSDKELPKKYDSATFGPYKDYLYTPQKLQPALLGNAVMVQLKFNSGEMNLVKVKKFFNEEFPQSEYTAVINELVKDEEDTQEDAKLNKEFIKEKIDSLSQLTEVQALKGKFLYIDLWASWCMPCRGEFSYKDKVEELLDTHKNIVPVYISIDNEKQEKAWTNCINHYKLEGFHLRASAELQKNIQEMVYGSDRFDIPRYVLIGPDGKIIHKDLPRPSNYPELKKIIDEVMQ</sequence>
<keyword evidence="4" id="KW-0676">Redox-active center</keyword>